<dbReference type="Proteomes" id="UP001153321">
    <property type="component" value="Chromosome 7"/>
</dbReference>
<evidence type="ECO:0000313" key="1">
    <source>
        <dbReference type="EMBL" id="CAH1645843.1"/>
    </source>
</evidence>
<gene>
    <name evidence="1" type="ORF">SPLIT_LOCUS11195</name>
</gene>
<evidence type="ECO:0000313" key="2">
    <source>
        <dbReference type="Proteomes" id="UP001153321"/>
    </source>
</evidence>
<proteinExistence type="predicted"/>
<sequence>MCISAKFNRFWIEIFFKMARARPGMCNIRRRVTVEQLRVLFESVEEDPALYTSGRADMSFATVQKWTTLAEVLNNIPEGAALTAMNWKLVLRYWGENTKRRMKSGKTNFLKSKRVAFLSHGEIEVLQELEKRLYEFMKQEEAKEVINLNERVFNMDAFEIRPRRSLRISSRNIDPDDDVDSGMAMQINYETAKTLHERQLDFIANDTTEDLAGAPQQQILARQLDRLQTVSRELEDHIATVQNRIHLIKDMWMHNCDQSH</sequence>
<evidence type="ECO:0008006" key="3">
    <source>
        <dbReference type="Google" id="ProtNLM"/>
    </source>
</evidence>
<organism evidence="1 2">
    <name type="scientific">Spodoptera littoralis</name>
    <name type="common">Egyptian cotton leafworm</name>
    <dbReference type="NCBI Taxonomy" id="7109"/>
    <lineage>
        <taxon>Eukaryota</taxon>
        <taxon>Metazoa</taxon>
        <taxon>Ecdysozoa</taxon>
        <taxon>Arthropoda</taxon>
        <taxon>Hexapoda</taxon>
        <taxon>Insecta</taxon>
        <taxon>Pterygota</taxon>
        <taxon>Neoptera</taxon>
        <taxon>Endopterygota</taxon>
        <taxon>Lepidoptera</taxon>
        <taxon>Glossata</taxon>
        <taxon>Ditrysia</taxon>
        <taxon>Noctuoidea</taxon>
        <taxon>Noctuidae</taxon>
        <taxon>Amphipyrinae</taxon>
        <taxon>Spodoptera</taxon>
    </lineage>
</organism>
<dbReference type="AlphaFoldDB" id="A0A9P0IFN5"/>
<keyword evidence="2" id="KW-1185">Reference proteome</keyword>
<protein>
    <recommendedName>
        <fullName evidence="3">Regulatory protein zeste</fullName>
    </recommendedName>
</protein>
<reference evidence="1" key="1">
    <citation type="submission" date="2022-02" db="EMBL/GenBank/DDBJ databases">
        <authorList>
            <person name="King R."/>
        </authorList>
    </citation>
    <scope>NUCLEOTIDE SEQUENCE</scope>
</reference>
<name>A0A9P0IFN5_SPOLI</name>
<accession>A0A9P0IFN5</accession>
<dbReference type="EMBL" id="LR824538">
    <property type="protein sequence ID" value="CAH1645843.1"/>
    <property type="molecule type" value="Genomic_DNA"/>
</dbReference>